<organism evidence="3 4">
    <name type="scientific">Enterococcus avium</name>
    <name type="common">Streptococcus avium</name>
    <dbReference type="NCBI Taxonomy" id="33945"/>
    <lineage>
        <taxon>Bacteria</taxon>
        <taxon>Bacillati</taxon>
        <taxon>Bacillota</taxon>
        <taxon>Bacilli</taxon>
        <taxon>Lactobacillales</taxon>
        <taxon>Enterococcaceae</taxon>
        <taxon>Enterococcus</taxon>
    </lineage>
</organism>
<evidence type="ECO:0000256" key="2">
    <source>
        <dbReference type="ARBA" id="ARBA00023002"/>
    </source>
</evidence>
<dbReference type="FunFam" id="3.40.50.720:FF:000084">
    <property type="entry name" value="Short-chain dehydrogenase reductase"/>
    <property type="match status" value="1"/>
</dbReference>
<dbReference type="EMBL" id="PDXQ01000001">
    <property type="protein sequence ID" value="TRZ34525.1"/>
    <property type="molecule type" value="Genomic_DNA"/>
</dbReference>
<dbReference type="PANTHER" id="PTHR43477:SF1">
    <property type="entry name" value="DIHYDROANTICAPSIN 7-DEHYDROGENASE"/>
    <property type="match status" value="1"/>
</dbReference>
<dbReference type="Gene3D" id="3.40.50.720">
    <property type="entry name" value="NAD(P)-binding Rossmann-like Domain"/>
    <property type="match status" value="1"/>
</dbReference>
<keyword evidence="2" id="KW-0560">Oxidoreductase</keyword>
<sequence length="249" mass="27093">MFQDYKVVITGATSGIGLATARLFIKEGATVIGIGRNFSKTKDLGDRFIPRTCDVRDADEIVKTCDFIKETFDNELDVFVNNAGFGENTTIRDVTVDQFDRCFSLLLRAPMLFAKELYPLLLNAPKNNASIINTASAASRSVSSENPLYNLAKNAVVLYTKQQAQGFIGVRCNSVSPGFIQTPIFQRDGVNMAEADVLAMYDQMAQITCGRTGKPEEVADLIAFLASTDAQYINGADVLIDGGLMTVSN</sequence>
<dbReference type="RefSeq" id="WP_144325222.1">
    <property type="nucleotide sequence ID" value="NZ_JAJCJG010000041.1"/>
</dbReference>
<dbReference type="CDD" id="cd05233">
    <property type="entry name" value="SDR_c"/>
    <property type="match status" value="1"/>
</dbReference>
<dbReference type="Proteomes" id="UP000316316">
    <property type="component" value="Unassembled WGS sequence"/>
</dbReference>
<accession>A0A8B5W2P4</accession>
<comment type="caution">
    <text evidence="3">The sequence shown here is derived from an EMBL/GenBank/DDBJ whole genome shotgun (WGS) entry which is preliminary data.</text>
</comment>
<dbReference type="GO" id="GO:0016491">
    <property type="term" value="F:oxidoreductase activity"/>
    <property type="evidence" value="ECO:0007669"/>
    <property type="project" value="UniProtKB-KW"/>
</dbReference>
<evidence type="ECO:0000256" key="1">
    <source>
        <dbReference type="ARBA" id="ARBA00006484"/>
    </source>
</evidence>
<dbReference type="InterPro" id="IPR036291">
    <property type="entry name" value="NAD(P)-bd_dom_sf"/>
</dbReference>
<dbReference type="PANTHER" id="PTHR43477">
    <property type="entry name" value="DIHYDROANTICAPSIN 7-DEHYDROGENASE"/>
    <property type="match status" value="1"/>
</dbReference>
<dbReference type="SUPFAM" id="SSF51735">
    <property type="entry name" value="NAD(P)-binding Rossmann-fold domains"/>
    <property type="match status" value="1"/>
</dbReference>
<name>A0A8B5W2P4_ENTAV</name>
<dbReference type="InterPro" id="IPR002347">
    <property type="entry name" value="SDR_fam"/>
</dbReference>
<dbReference type="GO" id="GO:0008206">
    <property type="term" value="P:bile acid metabolic process"/>
    <property type="evidence" value="ECO:0007669"/>
    <property type="project" value="UniProtKB-ARBA"/>
</dbReference>
<dbReference type="AlphaFoldDB" id="A0A8B5W2P4"/>
<proteinExistence type="inferred from homology"/>
<comment type="similarity">
    <text evidence="1">Belongs to the short-chain dehydrogenases/reductases (SDR) family.</text>
</comment>
<gene>
    <name evidence="3" type="ORF">AUF17_10720</name>
</gene>
<evidence type="ECO:0000313" key="3">
    <source>
        <dbReference type="EMBL" id="TRZ34525.1"/>
    </source>
</evidence>
<dbReference type="PRINTS" id="PR00081">
    <property type="entry name" value="GDHRDH"/>
</dbReference>
<protein>
    <submittedName>
        <fullName evidence="3">SDR family oxidoreductase</fullName>
    </submittedName>
</protein>
<evidence type="ECO:0000313" key="4">
    <source>
        <dbReference type="Proteomes" id="UP000316316"/>
    </source>
</evidence>
<dbReference type="InterPro" id="IPR051122">
    <property type="entry name" value="SDR_DHRS6-like"/>
</dbReference>
<dbReference type="Pfam" id="PF13561">
    <property type="entry name" value="adh_short_C2"/>
    <property type="match status" value="1"/>
</dbReference>
<reference evidence="3 4" key="1">
    <citation type="submission" date="2017-10" db="EMBL/GenBank/DDBJ databases">
        <title>FDA dAtabase for Regulatory Grade micrObial Sequences (FDA-ARGOS): Supporting development and validation of Infectious Disease Dx tests.</title>
        <authorList>
            <person name="Campos J."/>
            <person name="Goldberg B."/>
            <person name="Tallon L.J."/>
            <person name="Sadzewicz L."/>
            <person name="Sengamalay N."/>
            <person name="Ott S."/>
            <person name="Godinez A."/>
            <person name="Nagaraj S."/>
            <person name="Vyas G."/>
            <person name="Aluvathingal J."/>
            <person name="Nadendla S."/>
            <person name="Geyer C."/>
            <person name="Nandy P."/>
            <person name="Hobson J."/>
            <person name="Sichtig H."/>
        </authorList>
    </citation>
    <scope>NUCLEOTIDE SEQUENCE [LARGE SCALE GENOMIC DNA]</scope>
    <source>
        <strain evidence="3 4">FDAARGOS_185</strain>
    </source>
</reference>